<evidence type="ECO:0000259" key="8">
    <source>
        <dbReference type="SMART" id="SM00984"/>
    </source>
</evidence>
<dbReference type="GO" id="GO:0089714">
    <property type="term" value="F:UDP-N-acetyl-D-mannosamine dehydrogenase activity"/>
    <property type="evidence" value="ECO:0007669"/>
    <property type="project" value="UniProtKB-EC"/>
</dbReference>
<dbReference type="Pfam" id="PF03721">
    <property type="entry name" value="UDPG_MGDP_dh_N"/>
    <property type="match status" value="1"/>
</dbReference>
<dbReference type="SUPFAM" id="SSF52413">
    <property type="entry name" value="UDP-glucose/GDP-mannose dehydrogenase C-terminal domain"/>
    <property type="match status" value="1"/>
</dbReference>
<evidence type="ECO:0000256" key="4">
    <source>
        <dbReference type="ARBA" id="ARBA00023027"/>
    </source>
</evidence>
<evidence type="ECO:0000256" key="7">
    <source>
        <dbReference type="PIRNR" id="PIRNR000124"/>
    </source>
</evidence>
<evidence type="ECO:0000256" key="6">
    <source>
        <dbReference type="ARBA" id="ARBA00049130"/>
    </source>
</evidence>
<evidence type="ECO:0000313" key="9">
    <source>
        <dbReference type="EMBL" id="TDA36682.1"/>
    </source>
</evidence>
<comment type="catalytic activity">
    <reaction evidence="6">
        <text>UDP-N-acetyl-alpha-D-mannosamine + 2 NAD(+) + H2O = UDP-N-acetyl-alpha-D-mannosaminouronate + 2 NADH + 3 H(+)</text>
        <dbReference type="Rhea" id="RHEA:25780"/>
        <dbReference type="ChEBI" id="CHEBI:15377"/>
        <dbReference type="ChEBI" id="CHEBI:15378"/>
        <dbReference type="ChEBI" id="CHEBI:57540"/>
        <dbReference type="ChEBI" id="CHEBI:57945"/>
        <dbReference type="ChEBI" id="CHEBI:68623"/>
        <dbReference type="ChEBI" id="CHEBI:70731"/>
        <dbReference type="EC" id="1.1.1.336"/>
    </reaction>
</comment>
<dbReference type="SUPFAM" id="SSF51735">
    <property type="entry name" value="NAD(P)-binding Rossmann-fold domains"/>
    <property type="match status" value="1"/>
</dbReference>
<gene>
    <name evidence="9" type="ORF">DSO08_06560</name>
</gene>
<dbReference type="Proteomes" id="UP000315399">
    <property type="component" value="Unassembled WGS sequence"/>
</dbReference>
<reference evidence="9 10" key="1">
    <citation type="journal article" date="2019" name="Nat. Microbiol.">
        <title>Expanding anaerobic alkane metabolism in the domain of Archaea.</title>
        <authorList>
            <person name="Wang Y."/>
            <person name="Wegener G."/>
            <person name="Hou J."/>
            <person name="Wang F."/>
            <person name="Xiao X."/>
        </authorList>
    </citation>
    <scope>NUCLEOTIDE SEQUENCE [LARGE SCALE GENOMIC DNA]</scope>
    <source>
        <strain evidence="9">WYZ-LMO10</strain>
    </source>
</reference>
<organism evidence="9 10">
    <name type="scientific">Thermoproteota archaeon</name>
    <dbReference type="NCBI Taxonomy" id="2056631"/>
    <lineage>
        <taxon>Archaea</taxon>
        <taxon>Thermoproteota</taxon>
    </lineage>
</organism>
<evidence type="ECO:0000313" key="10">
    <source>
        <dbReference type="Proteomes" id="UP000315399"/>
    </source>
</evidence>
<dbReference type="PIRSF" id="PIRSF000124">
    <property type="entry name" value="UDPglc_GDPman_dh"/>
    <property type="match status" value="1"/>
</dbReference>
<dbReference type="InterPro" id="IPR014026">
    <property type="entry name" value="UDP-Glc/GDP-Man_DH_dimer"/>
</dbReference>
<keyword evidence="3" id="KW-0560">Oxidoreductase</keyword>
<dbReference type="InterPro" id="IPR008927">
    <property type="entry name" value="6-PGluconate_DH-like_C_sf"/>
</dbReference>
<dbReference type="GO" id="GO:0051287">
    <property type="term" value="F:NAD binding"/>
    <property type="evidence" value="ECO:0007669"/>
    <property type="project" value="InterPro"/>
</dbReference>
<evidence type="ECO:0000256" key="1">
    <source>
        <dbReference type="ARBA" id="ARBA00012935"/>
    </source>
</evidence>
<dbReference type="GO" id="GO:0016628">
    <property type="term" value="F:oxidoreductase activity, acting on the CH-CH group of donors, NAD or NADP as acceptor"/>
    <property type="evidence" value="ECO:0007669"/>
    <property type="project" value="InterPro"/>
</dbReference>
<feature type="domain" description="UDP-glucose/GDP-mannose dehydrogenase C-terminal" evidence="8">
    <location>
        <begin position="338"/>
        <end position="431"/>
    </location>
</feature>
<evidence type="ECO:0000256" key="2">
    <source>
        <dbReference type="ARBA" id="ARBA00016796"/>
    </source>
</evidence>
<dbReference type="InterPro" id="IPR036291">
    <property type="entry name" value="NAD(P)-bd_dom_sf"/>
</dbReference>
<dbReference type="AlphaFoldDB" id="A0A523B713"/>
<dbReference type="SMART" id="SM00984">
    <property type="entry name" value="UDPG_MGDP_dh_C"/>
    <property type="match status" value="1"/>
</dbReference>
<dbReference type="InterPro" id="IPR017476">
    <property type="entry name" value="UDP-Glc/GDP-Man"/>
</dbReference>
<dbReference type="EMBL" id="QNVH01000105">
    <property type="protein sequence ID" value="TDA36682.1"/>
    <property type="molecule type" value="Genomic_DNA"/>
</dbReference>
<dbReference type="GO" id="GO:0000271">
    <property type="term" value="P:polysaccharide biosynthetic process"/>
    <property type="evidence" value="ECO:0007669"/>
    <property type="project" value="InterPro"/>
</dbReference>
<dbReference type="PANTHER" id="PTHR43491:SF5">
    <property type="entry name" value="UDP-N-ACETYL-D-MANNOSAMINE DEHYDROGENASE"/>
    <property type="match status" value="1"/>
</dbReference>
<dbReference type="InterPro" id="IPR036220">
    <property type="entry name" value="UDP-Glc/GDP-Man_DH_C_sf"/>
</dbReference>
<dbReference type="SUPFAM" id="SSF48179">
    <property type="entry name" value="6-phosphogluconate dehydrogenase C-terminal domain-like"/>
    <property type="match status" value="1"/>
</dbReference>
<evidence type="ECO:0000256" key="3">
    <source>
        <dbReference type="ARBA" id="ARBA00023002"/>
    </source>
</evidence>
<dbReference type="PIRSF" id="PIRSF500136">
    <property type="entry name" value="UDP_ManNAc_DH"/>
    <property type="match status" value="1"/>
</dbReference>
<dbReference type="Pfam" id="PF03720">
    <property type="entry name" value="UDPG_MGDP_dh_C"/>
    <property type="match status" value="1"/>
</dbReference>
<dbReference type="Pfam" id="PF00984">
    <property type="entry name" value="UDPG_MGDP_dh"/>
    <property type="match status" value="1"/>
</dbReference>
<keyword evidence="4" id="KW-0520">NAD</keyword>
<evidence type="ECO:0000256" key="5">
    <source>
        <dbReference type="ARBA" id="ARBA00030172"/>
    </source>
</evidence>
<protein>
    <recommendedName>
        <fullName evidence="2">UDP-N-acetyl-D-mannosamine dehydrogenase</fullName>
        <ecNumber evidence="1">1.1.1.336</ecNumber>
    </recommendedName>
    <alternativeName>
        <fullName evidence="5">UDP-ManNAc 6-dehydrogenase</fullName>
    </alternativeName>
</protein>
<dbReference type="NCBIfam" id="TIGR03026">
    <property type="entry name" value="NDP-sugDHase"/>
    <property type="match status" value="1"/>
</dbReference>
<sequence>MLGKDPLDIKRDVREGKITVAVYGMGRVGLPIAVAWLRAGAKVIGVDINHGLVEALNRGETILKDEPGINEGIQTGIKEKRFHATHDGIEASRASDVKIVVVATTLNTNKRIDNRSLVSATESIGRGLKQGDAVIVECTVPPLTTELLIKKVLEEKSGLKAEEEFALAYSPERIYEGRALRDIEENYPKVVGGVGPRSTEVVAALYECVARKGVIRLKRAREAEASKVFEGIYRDVNIALANELAKFCDSAGIDFMEARSAANSQPFCHLHLPGIGVGGLCIPIYPYFVTGVAEELGLEMNITRCARSVNEGMPEYTIDLLKKVLDKIGMKMDKAKVGVLGLSFRGDVSDIRQSPAIDFIKLIRGKVAAVRAYDPFVKAFEGIDTSEKLEDLLMWADVLVVATDHTAFKGIDLRGFGKALAVVDGRNVIDPLLLPKGSTYIGIGRPLSSILL</sequence>
<accession>A0A523B713</accession>
<dbReference type="EC" id="1.1.1.336" evidence="1"/>
<dbReference type="InterPro" id="IPR001732">
    <property type="entry name" value="UDP-Glc/GDP-Man_DH_N"/>
</dbReference>
<proteinExistence type="inferred from homology"/>
<name>A0A523B713_9CREN</name>
<dbReference type="Gene3D" id="3.40.50.720">
    <property type="entry name" value="NAD(P)-binding Rossmann-like Domain"/>
    <property type="match status" value="2"/>
</dbReference>
<dbReference type="InterPro" id="IPR014027">
    <property type="entry name" value="UDP-Glc/GDP-Man_DH_C"/>
</dbReference>
<comment type="similarity">
    <text evidence="7">Belongs to the UDP-glucose/GDP-mannose dehydrogenase family.</text>
</comment>
<dbReference type="InterPro" id="IPR028359">
    <property type="entry name" value="UDP_ManNAc/GlcNAc_DH"/>
</dbReference>
<dbReference type="PANTHER" id="PTHR43491">
    <property type="entry name" value="UDP-N-ACETYL-D-MANNOSAMINE DEHYDROGENASE"/>
    <property type="match status" value="1"/>
</dbReference>
<comment type="caution">
    <text evidence="9">The sequence shown here is derived from an EMBL/GenBank/DDBJ whole genome shotgun (WGS) entry which is preliminary data.</text>
</comment>